<accession>A0A0E9QIX8</accession>
<reference evidence="1" key="2">
    <citation type="journal article" date="2015" name="Fish Shellfish Immunol.">
        <title>Early steps in the European eel (Anguilla anguilla)-Vibrio vulnificus interaction in the gills: Role of the RtxA13 toxin.</title>
        <authorList>
            <person name="Callol A."/>
            <person name="Pajuelo D."/>
            <person name="Ebbesson L."/>
            <person name="Teles M."/>
            <person name="MacKenzie S."/>
            <person name="Amaro C."/>
        </authorList>
    </citation>
    <scope>NUCLEOTIDE SEQUENCE</scope>
</reference>
<protein>
    <submittedName>
        <fullName evidence="1">Uncharacterized protein</fullName>
    </submittedName>
</protein>
<sequence>MECFFKIPCPCSRTPLLSVTSSDCYIRIRMFS</sequence>
<proteinExistence type="predicted"/>
<evidence type="ECO:0000313" key="1">
    <source>
        <dbReference type="EMBL" id="JAH16724.1"/>
    </source>
</evidence>
<organism evidence="1">
    <name type="scientific">Anguilla anguilla</name>
    <name type="common">European freshwater eel</name>
    <name type="synonym">Muraena anguilla</name>
    <dbReference type="NCBI Taxonomy" id="7936"/>
    <lineage>
        <taxon>Eukaryota</taxon>
        <taxon>Metazoa</taxon>
        <taxon>Chordata</taxon>
        <taxon>Craniata</taxon>
        <taxon>Vertebrata</taxon>
        <taxon>Euteleostomi</taxon>
        <taxon>Actinopterygii</taxon>
        <taxon>Neopterygii</taxon>
        <taxon>Teleostei</taxon>
        <taxon>Anguilliformes</taxon>
        <taxon>Anguillidae</taxon>
        <taxon>Anguilla</taxon>
    </lineage>
</organism>
<dbReference type="EMBL" id="GBXM01091853">
    <property type="protein sequence ID" value="JAH16724.1"/>
    <property type="molecule type" value="Transcribed_RNA"/>
</dbReference>
<dbReference type="AlphaFoldDB" id="A0A0E9QIX8"/>
<name>A0A0E9QIX8_ANGAN</name>
<reference evidence="1" key="1">
    <citation type="submission" date="2014-11" db="EMBL/GenBank/DDBJ databases">
        <authorList>
            <person name="Amaro Gonzalez C."/>
        </authorList>
    </citation>
    <scope>NUCLEOTIDE SEQUENCE</scope>
</reference>